<dbReference type="SMART" id="SM00185">
    <property type="entry name" value="ARM"/>
    <property type="match status" value="5"/>
</dbReference>
<evidence type="ECO:0000256" key="2">
    <source>
        <dbReference type="ARBA" id="ARBA00022448"/>
    </source>
</evidence>
<gene>
    <name evidence="8" type="ORF">ADEAN_000171600</name>
</gene>
<dbReference type="InterPro" id="IPR011989">
    <property type="entry name" value="ARM-like"/>
</dbReference>
<evidence type="ECO:0000256" key="1">
    <source>
        <dbReference type="ARBA" id="ARBA00010394"/>
    </source>
</evidence>
<reference evidence="8 9" key="1">
    <citation type="submission" date="2020-08" db="EMBL/GenBank/DDBJ databases">
        <authorList>
            <person name="Newling K."/>
            <person name="Davey J."/>
            <person name="Forrester S."/>
        </authorList>
    </citation>
    <scope>NUCLEOTIDE SEQUENCE [LARGE SCALE GENOMIC DNA]</scope>
    <source>
        <strain evidence="9">Crithidia deanei Carvalho (ATCC PRA-265)</strain>
    </source>
</reference>
<dbReference type="Proteomes" id="UP000515908">
    <property type="component" value="Chromosome 03"/>
</dbReference>
<dbReference type="GO" id="GO:0006606">
    <property type="term" value="P:protein import into nucleus"/>
    <property type="evidence" value="ECO:0007669"/>
    <property type="project" value="InterPro"/>
</dbReference>
<dbReference type="GO" id="GO:0061608">
    <property type="term" value="F:nuclear import signal receptor activity"/>
    <property type="evidence" value="ECO:0007669"/>
    <property type="project" value="InterPro"/>
</dbReference>
<evidence type="ECO:0000313" key="8">
    <source>
        <dbReference type="EMBL" id="CAD2214271.1"/>
    </source>
</evidence>
<accession>A0A7G2C4Y3</accession>
<evidence type="ECO:0000256" key="5">
    <source>
        <dbReference type="PIRNR" id="PIRNR005673"/>
    </source>
</evidence>
<dbReference type="SUPFAM" id="SSF48371">
    <property type="entry name" value="ARM repeat"/>
    <property type="match status" value="1"/>
</dbReference>
<dbReference type="InterPro" id="IPR032413">
    <property type="entry name" value="Arm_3"/>
</dbReference>
<dbReference type="VEuPathDB" id="TriTrypDB:ADEAN_000171600"/>
<feature type="region of interest" description="Disordered" evidence="7">
    <location>
        <begin position="1"/>
        <end position="35"/>
    </location>
</feature>
<feature type="repeat" description="ARM" evidence="6">
    <location>
        <begin position="121"/>
        <end position="163"/>
    </location>
</feature>
<proteinExistence type="inferred from homology"/>
<dbReference type="PROSITE" id="PS50176">
    <property type="entry name" value="ARM_REPEAT"/>
    <property type="match status" value="2"/>
</dbReference>
<dbReference type="AlphaFoldDB" id="A0A7G2C4Y3"/>
<evidence type="ECO:0000256" key="6">
    <source>
        <dbReference type="PROSITE-ProRule" id="PRU00259"/>
    </source>
</evidence>
<dbReference type="InterPro" id="IPR000225">
    <property type="entry name" value="Armadillo"/>
</dbReference>
<keyword evidence="4 5" id="KW-0653">Protein transport</keyword>
<dbReference type="GO" id="GO:0005737">
    <property type="term" value="C:cytoplasm"/>
    <property type="evidence" value="ECO:0007669"/>
    <property type="project" value="InterPro"/>
</dbReference>
<dbReference type="InterPro" id="IPR016024">
    <property type="entry name" value="ARM-type_fold"/>
</dbReference>
<protein>
    <recommendedName>
        <fullName evidence="5">Importin subunit alpha</fullName>
    </recommendedName>
</protein>
<evidence type="ECO:0000256" key="4">
    <source>
        <dbReference type="ARBA" id="ARBA00022927"/>
    </source>
</evidence>
<keyword evidence="9" id="KW-1185">Reference proteome</keyword>
<name>A0A7G2C4Y3_9TRYP</name>
<dbReference type="EMBL" id="LR877147">
    <property type="protein sequence ID" value="CAD2214271.1"/>
    <property type="molecule type" value="Genomic_DNA"/>
</dbReference>
<dbReference type="PANTHER" id="PTHR23316">
    <property type="entry name" value="IMPORTIN ALPHA"/>
    <property type="match status" value="1"/>
</dbReference>
<keyword evidence="3" id="KW-0677">Repeat</keyword>
<dbReference type="Pfam" id="PF00514">
    <property type="entry name" value="Arm"/>
    <property type="match status" value="3"/>
</dbReference>
<sequence length="526" mass="58489">MRNDSDKQKGAKQSSTLASGTDRRQRQLQQIRTKAHKETLKQFRREVDDGEESDILPTGEGITAVTSRTKPSSIPFSFIPECVQLLQAFESPETVQQALLVLRKLLCREEDTSKDEISASGAIPLIVRCLTTDDQRIQLEASWCITNLAAGDTRHVEAVVQCGCIPPLVSLLYSSHRECCDHAAWALGNISGESAEFRNLIVENNGIGALLHVIEIENAPVQVISDAVWAVSNICRRKPRLSTEYAEPILRIAFTLLHHSDTDIVRYACWIVVYFSDAGEECLDVILNTPGVLQRVLELLSSAPEEVKAPAVRIIGNVSTGSELHAEALLQNGVLNVIPILLQERRRDIRKDTCWLVSNLVIGSIDQLRMVMASGVYVTIVQQCLLAPEMDVKKEACYCVANFLEFQEADFYEYLLQLDVLYPLCETLRIGDAKILVVALEAVLSFLEYGRALQEATGSEVNPVAQAIEGHNALELLEALQTNRDHEVYELALTILDDFFNTEPEYEHQQLEFGAPGPNDGAPFNF</sequence>
<evidence type="ECO:0000313" key="9">
    <source>
        <dbReference type="Proteomes" id="UP000515908"/>
    </source>
</evidence>
<evidence type="ECO:0000256" key="7">
    <source>
        <dbReference type="SAM" id="MobiDB-lite"/>
    </source>
</evidence>
<organism evidence="8 9">
    <name type="scientific">Angomonas deanei</name>
    <dbReference type="NCBI Taxonomy" id="59799"/>
    <lineage>
        <taxon>Eukaryota</taxon>
        <taxon>Discoba</taxon>
        <taxon>Euglenozoa</taxon>
        <taxon>Kinetoplastea</taxon>
        <taxon>Metakinetoplastina</taxon>
        <taxon>Trypanosomatida</taxon>
        <taxon>Trypanosomatidae</taxon>
        <taxon>Strigomonadinae</taxon>
        <taxon>Angomonas</taxon>
    </lineage>
</organism>
<keyword evidence="2 5" id="KW-0813">Transport</keyword>
<evidence type="ECO:0000256" key="3">
    <source>
        <dbReference type="ARBA" id="ARBA00022737"/>
    </source>
</evidence>
<dbReference type="Pfam" id="PF16186">
    <property type="entry name" value="Arm_3"/>
    <property type="match status" value="1"/>
</dbReference>
<comment type="similarity">
    <text evidence="1 5">Belongs to the importin alpha family.</text>
</comment>
<dbReference type="Gene3D" id="1.25.10.10">
    <property type="entry name" value="Leucine-rich Repeat Variant"/>
    <property type="match status" value="1"/>
</dbReference>
<dbReference type="InterPro" id="IPR024931">
    <property type="entry name" value="Importin_alpha"/>
</dbReference>
<dbReference type="PIRSF" id="PIRSF005673">
    <property type="entry name" value="Importin_alpha"/>
    <property type="match status" value="1"/>
</dbReference>
<feature type="repeat" description="ARM" evidence="6">
    <location>
        <begin position="163"/>
        <end position="206"/>
    </location>
</feature>